<dbReference type="RefSeq" id="WP_189345923.1">
    <property type="nucleotide sequence ID" value="NZ_BMYT01000003.1"/>
</dbReference>
<dbReference type="Proteomes" id="UP000620127">
    <property type="component" value="Unassembled WGS sequence"/>
</dbReference>
<accession>A0ABQ2XEI1</accession>
<dbReference type="EMBL" id="BMYT01000003">
    <property type="protein sequence ID" value="GGX13138.1"/>
    <property type="molecule type" value="Genomic_DNA"/>
</dbReference>
<evidence type="ECO:0000259" key="1">
    <source>
        <dbReference type="Pfam" id="PF05144"/>
    </source>
</evidence>
<evidence type="ECO:0000313" key="3">
    <source>
        <dbReference type="Proteomes" id="UP000620127"/>
    </source>
</evidence>
<dbReference type="InterPro" id="IPR022686">
    <property type="entry name" value="G2P_N"/>
</dbReference>
<reference evidence="3" key="1">
    <citation type="journal article" date="2019" name="Int. J. Syst. Evol. Microbiol.">
        <title>The Global Catalogue of Microorganisms (GCM) 10K type strain sequencing project: providing services to taxonomists for standard genome sequencing and annotation.</title>
        <authorList>
            <consortium name="The Broad Institute Genomics Platform"/>
            <consortium name="The Broad Institute Genome Sequencing Center for Infectious Disease"/>
            <person name="Wu L."/>
            <person name="Ma J."/>
        </authorList>
    </citation>
    <scope>NUCLEOTIDE SEQUENCE [LARGE SCALE GENOMIC DNA]</scope>
    <source>
        <strain evidence="3">KCTC 23916</strain>
    </source>
</reference>
<evidence type="ECO:0000313" key="2">
    <source>
        <dbReference type="EMBL" id="GGX13138.1"/>
    </source>
</evidence>
<dbReference type="Pfam" id="PF05144">
    <property type="entry name" value="Phage_CRI"/>
    <property type="match status" value="1"/>
</dbReference>
<comment type="caution">
    <text evidence="2">The sequence shown here is derived from an EMBL/GenBank/DDBJ whole genome shotgun (WGS) entry which is preliminary data.</text>
</comment>
<protein>
    <recommendedName>
        <fullName evidence="1">Replication-associated protein G2P N-terminal domain-containing protein</fullName>
    </recommendedName>
</protein>
<gene>
    <name evidence="2" type="ORF">GCM10011282_19090</name>
</gene>
<name>A0ABQ2XEI1_9BURK</name>
<feature type="domain" description="Replication-associated protein G2P N-terminal" evidence="1">
    <location>
        <begin position="16"/>
        <end position="234"/>
    </location>
</feature>
<sequence>MNNDKKNLKHIEDCIMVDTLGLRVKNVHGAKLPKTFSRVSDDLQFAASTEWSKASIKAASGKLSLRVRGIKKTGDLLVEGSNGFHYQGHNIVSSNDVTMSAFSMLHALKEQHELEIDKFRQRNFIQGDDIEITRIDTPIMLKIPDGLQKSSIINALAFAGFRSGVNTSVYIDETVYFDQSSQDVALKAYDKTSEMQKKRPKIQLPTTTNTPTLNQLSENTIRFEAVYRKKYFKNDPFFKQHEMVTPVMLTPPVLAAMLMELFEKYDLRGSLRQRLREEDLWRIRSPYRTTVALWQSGVSLLKMFDNKITMLQKHQRIIKNDYGINISAPPPGEIYVPIELGEILAIENFVPVPAAIRSDPVLFYERDMRTEWKQICGELGFTRGIGATYISADQTTDVEEYRAMRKRRGIN</sequence>
<dbReference type="InterPro" id="IPR006516">
    <property type="entry name" value="G2P"/>
</dbReference>
<keyword evidence="3" id="KW-1185">Reference proteome</keyword>
<organism evidence="2 3">
    <name type="scientific">Undibacterium macrobrachii</name>
    <dbReference type="NCBI Taxonomy" id="1119058"/>
    <lineage>
        <taxon>Bacteria</taxon>
        <taxon>Pseudomonadati</taxon>
        <taxon>Pseudomonadota</taxon>
        <taxon>Betaproteobacteria</taxon>
        <taxon>Burkholderiales</taxon>
        <taxon>Oxalobacteraceae</taxon>
        <taxon>Undibacterium</taxon>
    </lineage>
</organism>
<dbReference type="NCBIfam" id="TIGR01629">
    <property type="entry name" value="rep_II_X"/>
    <property type="match status" value="1"/>
</dbReference>
<proteinExistence type="predicted"/>